<dbReference type="GO" id="GO:0046872">
    <property type="term" value="F:metal ion binding"/>
    <property type="evidence" value="ECO:0007669"/>
    <property type="project" value="UniProtKB-KW"/>
</dbReference>
<evidence type="ECO:0000259" key="3">
    <source>
        <dbReference type="Pfam" id="PF13359"/>
    </source>
</evidence>
<name>A0AAW0MGI2_9GOBI</name>
<protein>
    <recommendedName>
        <fullName evidence="3">DDE Tnp4 domain-containing protein</fullName>
    </recommendedName>
</protein>
<organism evidence="4 5">
    <name type="scientific">Mugilogobius chulae</name>
    <name type="common">yellowstripe goby</name>
    <dbReference type="NCBI Taxonomy" id="88201"/>
    <lineage>
        <taxon>Eukaryota</taxon>
        <taxon>Metazoa</taxon>
        <taxon>Chordata</taxon>
        <taxon>Craniata</taxon>
        <taxon>Vertebrata</taxon>
        <taxon>Euteleostomi</taxon>
        <taxon>Actinopterygii</taxon>
        <taxon>Neopterygii</taxon>
        <taxon>Teleostei</taxon>
        <taxon>Neoteleostei</taxon>
        <taxon>Acanthomorphata</taxon>
        <taxon>Gobiaria</taxon>
        <taxon>Gobiiformes</taxon>
        <taxon>Gobioidei</taxon>
        <taxon>Gobiidae</taxon>
        <taxon>Gobionellinae</taxon>
        <taxon>Mugilogobius</taxon>
    </lineage>
</organism>
<evidence type="ECO:0000313" key="5">
    <source>
        <dbReference type="Proteomes" id="UP001460270"/>
    </source>
</evidence>
<accession>A0AAW0MGI2</accession>
<proteinExistence type="predicted"/>
<keyword evidence="5" id="KW-1185">Reference proteome</keyword>
<dbReference type="InterPro" id="IPR027806">
    <property type="entry name" value="HARBI1_dom"/>
</dbReference>
<feature type="domain" description="DDE Tnp4" evidence="3">
    <location>
        <begin position="225"/>
        <end position="315"/>
    </location>
</feature>
<evidence type="ECO:0000313" key="4">
    <source>
        <dbReference type="EMBL" id="KAK7878320.1"/>
    </source>
</evidence>
<comment type="cofactor">
    <cofactor evidence="1">
        <name>a divalent metal cation</name>
        <dbReference type="ChEBI" id="CHEBI:60240"/>
    </cofactor>
</comment>
<dbReference type="Proteomes" id="UP001460270">
    <property type="component" value="Unassembled WGS sequence"/>
</dbReference>
<evidence type="ECO:0000256" key="2">
    <source>
        <dbReference type="ARBA" id="ARBA00022723"/>
    </source>
</evidence>
<dbReference type="EMBL" id="JBBPFD010000537">
    <property type="protein sequence ID" value="KAK7878320.1"/>
    <property type="molecule type" value="Genomic_DNA"/>
</dbReference>
<keyword evidence="2" id="KW-0479">Metal-binding</keyword>
<dbReference type="AlphaFoldDB" id="A0AAW0MGI2"/>
<dbReference type="PANTHER" id="PTHR23080:SF133">
    <property type="entry name" value="SI:CH211-262I1.5-RELATED"/>
    <property type="match status" value="1"/>
</dbReference>
<reference evidence="5" key="1">
    <citation type="submission" date="2024-04" db="EMBL/GenBank/DDBJ databases">
        <title>Salinicola lusitanus LLJ914,a marine bacterium isolated from the Okinawa Trough.</title>
        <authorList>
            <person name="Li J."/>
        </authorList>
    </citation>
    <scope>NUCLEOTIDE SEQUENCE [LARGE SCALE GENOMIC DNA]</scope>
</reference>
<dbReference type="Pfam" id="PF13359">
    <property type="entry name" value="DDE_Tnp_4"/>
    <property type="match status" value="1"/>
</dbReference>
<comment type="caution">
    <text evidence="4">The sequence shown here is derived from an EMBL/GenBank/DDBJ whole genome shotgun (WGS) entry which is preliminary data.</text>
</comment>
<dbReference type="PANTHER" id="PTHR23080">
    <property type="entry name" value="THAP DOMAIN PROTEIN"/>
    <property type="match status" value="1"/>
</dbReference>
<sequence>MQKRSGRHRKKFCLNEARVAYGIKIERQFESNNIREVWKGMRTITGYKAGGITTVGNSERANEFNTFFNRFDSSATPALPLPASAPSGPMHCPHQLPNTVSFSTTFTTEQARQELWRLQETFVSGEMERRRSLYCSHVCKFFWGQIEAALPHMVHITPAQDVLHAVTTSLQPIDEFFLFMNDLSLDLVQKDLAHRFKVHQSTVNPIMDTRANCLYEVLGTIGICTFKVLIGIAPHGSVTFISPLYEGSISDREILKQSGLVSLLKPSRAIMVDKGFLLEDLVPYKVYIPAFLHKKSQLSGAEVRKTQSTARLRVHKKGEGTQISLSLTGSINQLSAVVCLLVNYQNGPVVKAWAR</sequence>
<evidence type="ECO:0000256" key="1">
    <source>
        <dbReference type="ARBA" id="ARBA00001968"/>
    </source>
</evidence>
<gene>
    <name evidence="4" type="ORF">WMY93_034355</name>
</gene>